<organism evidence="1 2">
    <name type="scientific">Salegentibacter flavus</name>
    <dbReference type="NCBI Taxonomy" id="287099"/>
    <lineage>
        <taxon>Bacteria</taxon>
        <taxon>Pseudomonadati</taxon>
        <taxon>Bacteroidota</taxon>
        <taxon>Flavobacteriia</taxon>
        <taxon>Flavobacteriales</taxon>
        <taxon>Flavobacteriaceae</taxon>
        <taxon>Salegentibacter</taxon>
    </lineage>
</organism>
<dbReference type="STRING" id="287099.SAMN05660413_03253"/>
<gene>
    <name evidence="1" type="ORF">SAMN05660413_03253</name>
</gene>
<dbReference type="AlphaFoldDB" id="A0A1I5DAZ2"/>
<dbReference type="EMBL" id="FOVL01000032">
    <property type="protein sequence ID" value="SFN96306.1"/>
    <property type="molecule type" value="Genomic_DNA"/>
</dbReference>
<accession>A0A1I5DAZ2</accession>
<proteinExistence type="predicted"/>
<dbReference type="Proteomes" id="UP000199153">
    <property type="component" value="Unassembled WGS sequence"/>
</dbReference>
<evidence type="ECO:0000313" key="1">
    <source>
        <dbReference type="EMBL" id="SFN96306.1"/>
    </source>
</evidence>
<name>A0A1I5DAZ2_9FLAO</name>
<sequence length="81" mass="9076">MKKLLNVGIELHLHLVTNLIAFHPKALINLIEAGLLTYSTFNAFPLNITVALNVKSSGAYSYGYSSRFSLDSLFNNYRLNK</sequence>
<reference evidence="1 2" key="1">
    <citation type="submission" date="2016-10" db="EMBL/GenBank/DDBJ databases">
        <authorList>
            <person name="de Groot N.N."/>
        </authorList>
    </citation>
    <scope>NUCLEOTIDE SEQUENCE [LARGE SCALE GENOMIC DNA]</scope>
    <source>
        <strain evidence="1 2">DSM 17794</strain>
    </source>
</reference>
<evidence type="ECO:0000313" key="2">
    <source>
        <dbReference type="Proteomes" id="UP000199153"/>
    </source>
</evidence>
<keyword evidence="2" id="KW-1185">Reference proteome</keyword>
<protein>
    <submittedName>
        <fullName evidence="1">Uncharacterized protein</fullName>
    </submittedName>
</protein>